<gene>
    <name evidence="1" type="ORF">EO244_16750</name>
</gene>
<organism evidence="1 2">
    <name type="scientific">Ancylomarina salipaludis</name>
    <dbReference type="NCBI Taxonomy" id="2501299"/>
    <lineage>
        <taxon>Bacteria</taxon>
        <taxon>Pseudomonadati</taxon>
        <taxon>Bacteroidota</taxon>
        <taxon>Bacteroidia</taxon>
        <taxon>Marinilabiliales</taxon>
        <taxon>Marinifilaceae</taxon>
        <taxon>Ancylomarina</taxon>
    </lineage>
</organism>
<accession>A0A4Q1JIJ1</accession>
<dbReference type="OrthoDB" id="1119824at2"/>
<name>A0A4Q1JIJ1_9BACT</name>
<evidence type="ECO:0008006" key="3">
    <source>
        <dbReference type="Google" id="ProtNLM"/>
    </source>
</evidence>
<proteinExistence type="predicted"/>
<comment type="caution">
    <text evidence="1">The sequence shown here is derived from an EMBL/GenBank/DDBJ whole genome shotgun (WGS) entry which is preliminary data.</text>
</comment>
<keyword evidence="2" id="KW-1185">Reference proteome</keyword>
<dbReference type="RefSeq" id="WP_129255831.1">
    <property type="nucleotide sequence ID" value="NZ_SAXA01000036.1"/>
</dbReference>
<sequence>MQKSLLSLFFPEGLLNYFDIVDYQTEPTNKELFKKGLTVFLEEKKTIPEEYQDKDIKASGFMDPREINDFPIRDMLVKLHIKRRRWEVVTDGKKQKVSRNWNLVFKGTRMSKDYSAFLKDISRY</sequence>
<dbReference type="AlphaFoldDB" id="A0A4Q1JIJ1"/>
<dbReference type="EMBL" id="SAXA01000036">
    <property type="protein sequence ID" value="RXQ87047.1"/>
    <property type="molecule type" value="Genomic_DNA"/>
</dbReference>
<reference evidence="1 2" key="1">
    <citation type="submission" date="2019-01" db="EMBL/GenBank/DDBJ databases">
        <title>Ancylomarina salipaludis sp. nov., isolated from a salt marsh.</title>
        <authorList>
            <person name="Yoon J.-H."/>
        </authorList>
    </citation>
    <scope>NUCLEOTIDE SEQUENCE [LARGE SCALE GENOMIC DNA]</scope>
    <source>
        <strain evidence="1 2">SHSM-M15</strain>
    </source>
</reference>
<evidence type="ECO:0000313" key="1">
    <source>
        <dbReference type="EMBL" id="RXQ87047.1"/>
    </source>
</evidence>
<evidence type="ECO:0000313" key="2">
    <source>
        <dbReference type="Proteomes" id="UP000289703"/>
    </source>
</evidence>
<dbReference type="Proteomes" id="UP000289703">
    <property type="component" value="Unassembled WGS sequence"/>
</dbReference>
<protein>
    <recommendedName>
        <fullName evidence="3">Transposase</fullName>
    </recommendedName>
</protein>